<dbReference type="AlphaFoldDB" id="A0A344TXG7"/>
<keyword evidence="3" id="KW-1185">Reference proteome</keyword>
<dbReference type="Proteomes" id="UP000252004">
    <property type="component" value="Chromosome"/>
</dbReference>
<dbReference type="InterPro" id="IPR006311">
    <property type="entry name" value="TAT_signal"/>
</dbReference>
<dbReference type="PANTHER" id="PTHR33570:SF10">
    <property type="entry name" value="GAMMA-CARBOXYMUCONOLACTONE DECARBOXYLASE"/>
    <property type="match status" value="1"/>
</dbReference>
<dbReference type="OrthoDB" id="9802489at2"/>
<dbReference type="PANTHER" id="PTHR33570">
    <property type="entry name" value="4-CARBOXYMUCONOLACTONE DECARBOXYLASE FAMILY PROTEIN"/>
    <property type="match status" value="1"/>
</dbReference>
<dbReference type="InterPro" id="IPR029032">
    <property type="entry name" value="AhpD-like"/>
</dbReference>
<feature type="domain" description="Carboxymuconolactone decarboxylase-like" evidence="1">
    <location>
        <begin position="221"/>
        <end position="306"/>
    </location>
</feature>
<accession>A0A344TXG7</accession>
<evidence type="ECO:0000313" key="3">
    <source>
        <dbReference type="Proteomes" id="UP000252004"/>
    </source>
</evidence>
<sequence length="316" mass="33496">MNASRKTAEFSRRTTLTGGALVGIGLAEGLLGAAPAAAAGAPAAGAAAAADAAAAGRNSRYARGLAVLRETSGERGTAVVESLKDIAPDLGRFVVEFAYGDIYPRAGLDLRERELVTLGALTAQGDTAPQLNFHIDAALHVGVKPAEVVEALIHLVPFMGFPRALNAIGVARTVFADRGVAFRPPVMNDARDRYRRGVDKLVEIDGRHGLEVVESLKDIAPDLGRFIVEFTFGDVYHRPWLSPRRRQLVTVGALTAFGDTAPQLRVHIGAALNVGLSPAQVVEALIHVVPYAGFPRVLNAITVAREVFEKRKTSVS</sequence>
<dbReference type="InterPro" id="IPR003779">
    <property type="entry name" value="CMD-like"/>
</dbReference>
<protein>
    <submittedName>
        <fullName evidence="2">Carboxymuconolactone decarboxylase</fullName>
    </submittedName>
</protein>
<proteinExistence type="predicted"/>
<dbReference type="KEGG" id="sgz:C0216_07580"/>
<gene>
    <name evidence="2" type="ORF">C0216_07580</name>
</gene>
<evidence type="ECO:0000313" key="2">
    <source>
        <dbReference type="EMBL" id="AXE23338.1"/>
    </source>
</evidence>
<dbReference type="Gene3D" id="1.20.1290.10">
    <property type="entry name" value="AhpD-like"/>
    <property type="match status" value="2"/>
</dbReference>
<dbReference type="SUPFAM" id="SSF69118">
    <property type="entry name" value="AhpD-like"/>
    <property type="match status" value="2"/>
</dbReference>
<name>A0A344TXG7_9ACTN</name>
<dbReference type="RefSeq" id="WP_114054520.1">
    <property type="nucleotide sequence ID" value="NZ_CP030862.1"/>
</dbReference>
<evidence type="ECO:0000259" key="1">
    <source>
        <dbReference type="Pfam" id="PF02627"/>
    </source>
</evidence>
<reference evidence="2 3" key="1">
    <citation type="submission" date="2018-01" db="EMBL/GenBank/DDBJ databases">
        <title>Draft genome Sequence of streptomyces globosus LZH-48.</title>
        <authorList>
            <person name="Ran K."/>
            <person name="Li Z."/>
            <person name="Wei S."/>
            <person name="Dong R."/>
        </authorList>
    </citation>
    <scope>NUCLEOTIDE SEQUENCE [LARGE SCALE GENOMIC DNA]</scope>
    <source>
        <strain evidence="2 3">LZH-48</strain>
    </source>
</reference>
<feature type="domain" description="Carboxymuconolactone decarboxylase-like" evidence="1">
    <location>
        <begin position="88"/>
        <end position="172"/>
    </location>
</feature>
<dbReference type="Pfam" id="PF02627">
    <property type="entry name" value="CMD"/>
    <property type="match status" value="2"/>
</dbReference>
<dbReference type="InterPro" id="IPR052512">
    <property type="entry name" value="4CMD/NDH-1_regulator"/>
</dbReference>
<dbReference type="GO" id="GO:0051920">
    <property type="term" value="F:peroxiredoxin activity"/>
    <property type="evidence" value="ECO:0007669"/>
    <property type="project" value="InterPro"/>
</dbReference>
<organism evidence="2 3">
    <name type="scientific">Streptomyces globosus</name>
    <dbReference type="NCBI Taxonomy" id="68209"/>
    <lineage>
        <taxon>Bacteria</taxon>
        <taxon>Bacillati</taxon>
        <taxon>Actinomycetota</taxon>
        <taxon>Actinomycetes</taxon>
        <taxon>Kitasatosporales</taxon>
        <taxon>Streptomycetaceae</taxon>
        <taxon>Streptomyces</taxon>
    </lineage>
</organism>
<dbReference type="EMBL" id="CP030862">
    <property type="protein sequence ID" value="AXE23338.1"/>
    <property type="molecule type" value="Genomic_DNA"/>
</dbReference>
<dbReference type="PROSITE" id="PS51318">
    <property type="entry name" value="TAT"/>
    <property type="match status" value="1"/>
</dbReference>